<sequence length="107" mass="12247">MLPIAYKKVNKPHINVHIVGPMNSRYIDFDLNCNTAFADRISYMSGFHLNLAFSVDAFTVPLRERVVHVDIEGFYRVSSALFSFLVGFQPSDLRYITFTFPQLSPVN</sequence>
<dbReference type="WBParaSite" id="Hba_10032">
    <property type="protein sequence ID" value="Hba_10032"/>
    <property type="gene ID" value="Hba_10032"/>
</dbReference>
<evidence type="ECO:0000313" key="2">
    <source>
        <dbReference type="WBParaSite" id="Hba_10032"/>
    </source>
</evidence>
<keyword evidence="1" id="KW-1185">Reference proteome</keyword>
<accession>A0A1I7WY20</accession>
<proteinExistence type="predicted"/>
<organism evidence="1 2">
    <name type="scientific">Heterorhabditis bacteriophora</name>
    <name type="common">Entomopathogenic nematode worm</name>
    <dbReference type="NCBI Taxonomy" id="37862"/>
    <lineage>
        <taxon>Eukaryota</taxon>
        <taxon>Metazoa</taxon>
        <taxon>Ecdysozoa</taxon>
        <taxon>Nematoda</taxon>
        <taxon>Chromadorea</taxon>
        <taxon>Rhabditida</taxon>
        <taxon>Rhabditina</taxon>
        <taxon>Rhabditomorpha</taxon>
        <taxon>Strongyloidea</taxon>
        <taxon>Heterorhabditidae</taxon>
        <taxon>Heterorhabditis</taxon>
    </lineage>
</organism>
<protein>
    <submittedName>
        <fullName evidence="2">BPI2 domain-containing protein</fullName>
    </submittedName>
</protein>
<dbReference type="AlphaFoldDB" id="A0A1I7WY20"/>
<name>A0A1I7WY20_HETBA</name>
<dbReference type="Proteomes" id="UP000095283">
    <property type="component" value="Unplaced"/>
</dbReference>
<reference evidence="2" key="1">
    <citation type="submission" date="2016-11" db="UniProtKB">
        <authorList>
            <consortium name="WormBaseParasite"/>
        </authorList>
    </citation>
    <scope>IDENTIFICATION</scope>
</reference>
<evidence type="ECO:0000313" key="1">
    <source>
        <dbReference type="Proteomes" id="UP000095283"/>
    </source>
</evidence>